<organism evidence="1 2">
    <name type="scientific">Winslowiella arboricola</name>
    <dbReference type="NCBI Taxonomy" id="2978220"/>
    <lineage>
        <taxon>Bacteria</taxon>
        <taxon>Pseudomonadati</taxon>
        <taxon>Pseudomonadota</taxon>
        <taxon>Gammaproteobacteria</taxon>
        <taxon>Enterobacterales</taxon>
        <taxon>Erwiniaceae</taxon>
        <taxon>Winslowiella</taxon>
    </lineage>
</organism>
<gene>
    <name evidence="1" type="ORF">N5923_14645</name>
</gene>
<reference evidence="1" key="1">
    <citation type="submission" date="2022-09" db="EMBL/GenBank/DDBJ databases">
        <title>Winslowiella arboricola sp. nov., isolated from bleeding cankers on broadleaf hosts.</title>
        <authorList>
            <person name="Brady C."/>
            <person name="Kaur S."/>
            <person name="Crampton B."/>
            <person name="Maddock D."/>
            <person name="Arnold D."/>
            <person name="Denman S."/>
        </authorList>
    </citation>
    <scope>NUCLEOTIDE SEQUENCE</scope>
    <source>
        <strain evidence="1">BAC 15a-03b</strain>
    </source>
</reference>
<dbReference type="EMBL" id="JAODIM010000042">
    <property type="protein sequence ID" value="MCU5778729.1"/>
    <property type="molecule type" value="Genomic_DNA"/>
</dbReference>
<evidence type="ECO:0000313" key="1">
    <source>
        <dbReference type="EMBL" id="MCU5778729.1"/>
    </source>
</evidence>
<keyword evidence="2" id="KW-1185">Reference proteome</keyword>
<protein>
    <submittedName>
        <fullName evidence="1">Uncharacterized protein</fullName>
    </submittedName>
</protein>
<comment type="caution">
    <text evidence="1">The sequence shown here is derived from an EMBL/GenBank/DDBJ whole genome shotgun (WGS) entry which is preliminary data.</text>
</comment>
<accession>A0A9J6PKA1</accession>
<proteinExistence type="predicted"/>
<dbReference type="Proteomes" id="UP001064262">
    <property type="component" value="Unassembled WGS sequence"/>
</dbReference>
<dbReference type="AlphaFoldDB" id="A0A9J6PKA1"/>
<sequence length="42" mass="4746">MLLIYLEHPAKVDLAEIVLSFSQTNLSKFLLIGIAILDKKMD</sequence>
<evidence type="ECO:0000313" key="2">
    <source>
        <dbReference type="Proteomes" id="UP001064262"/>
    </source>
</evidence>
<name>A0A9J6PKA1_9GAMM</name>